<organism evidence="1 2">
    <name type="scientific">Noviherbaspirillum suwonense</name>
    <dbReference type="NCBI Taxonomy" id="1224511"/>
    <lineage>
        <taxon>Bacteria</taxon>
        <taxon>Pseudomonadati</taxon>
        <taxon>Pseudomonadota</taxon>
        <taxon>Betaproteobacteria</taxon>
        <taxon>Burkholderiales</taxon>
        <taxon>Oxalobacteraceae</taxon>
        <taxon>Noviherbaspirillum</taxon>
    </lineage>
</organism>
<protein>
    <submittedName>
        <fullName evidence="1">Uncharacterized protein</fullName>
    </submittedName>
</protein>
<sequence length="100" mass="10511">MDWDWYYRHSEANAVIASQISEKVQANALIEGAGLALSELSQLPEAQVPIPPEVGYRIAAFAAQAAADNRRREAMHFLVAAGPLGAAGTDGADESNTGGD</sequence>
<gene>
    <name evidence="1" type="ORF">SAMN06295970_105144</name>
</gene>
<accession>A0ABY1Q308</accession>
<evidence type="ECO:0000313" key="1">
    <source>
        <dbReference type="EMBL" id="SMP57717.1"/>
    </source>
</evidence>
<name>A0ABY1Q308_9BURK</name>
<proteinExistence type="predicted"/>
<reference evidence="1 2" key="1">
    <citation type="submission" date="2017-05" db="EMBL/GenBank/DDBJ databases">
        <authorList>
            <person name="Varghese N."/>
            <person name="Submissions S."/>
        </authorList>
    </citation>
    <scope>NUCLEOTIDE SEQUENCE [LARGE SCALE GENOMIC DNA]</scope>
    <source>
        <strain evidence="1 2">DSM 26001</strain>
    </source>
</reference>
<dbReference type="Proteomes" id="UP001158049">
    <property type="component" value="Unassembled WGS sequence"/>
</dbReference>
<evidence type="ECO:0000313" key="2">
    <source>
        <dbReference type="Proteomes" id="UP001158049"/>
    </source>
</evidence>
<keyword evidence="2" id="KW-1185">Reference proteome</keyword>
<comment type="caution">
    <text evidence="1">The sequence shown here is derived from an EMBL/GenBank/DDBJ whole genome shotgun (WGS) entry which is preliminary data.</text>
</comment>
<dbReference type="EMBL" id="FXUL01000005">
    <property type="protein sequence ID" value="SMP57717.1"/>
    <property type="molecule type" value="Genomic_DNA"/>
</dbReference>